<evidence type="ECO:0000256" key="7">
    <source>
        <dbReference type="ARBA" id="ARBA00023242"/>
    </source>
</evidence>
<feature type="region of interest" description="Disordered" evidence="8">
    <location>
        <begin position="295"/>
        <end position="324"/>
    </location>
</feature>
<dbReference type="Pfam" id="PF04082">
    <property type="entry name" value="Fungal_trans"/>
    <property type="match status" value="1"/>
</dbReference>
<keyword evidence="5" id="KW-0238">DNA-binding</keyword>
<proteinExistence type="predicted"/>
<evidence type="ECO:0000256" key="6">
    <source>
        <dbReference type="ARBA" id="ARBA00023163"/>
    </source>
</evidence>
<evidence type="ECO:0000259" key="10">
    <source>
        <dbReference type="SMART" id="SM00906"/>
    </source>
</evidence>
<dbReference type="Gene3D" id="4.10.240.10">
    <property type="entry name" value="Zn(2)-C6 fungal-type DNA-binding domain"/>
    <property type="match status" value="1"/>
</dbReference>
<dbReference type="GO" id="GO:0006351">
    <property type="term" value="P:DNA-templated transcription"/>
    <property type="evidence" value="ECO:0007669"/>
    <property type="project" value="InterPro"/>
</dbReference>
<keyword evidence="12" id="KW-1185">Reference proteome</keyword>
<dbReference type="CDD" id="cd00067">
    <property type="entry name" value="GAL4"/>
    <property type="match status" value="1"/>
</dbReference>
<keyword evidence="2" id="KW-0479">Metal-binding</keyword>
<gene>
    <name evidence="11" type="ORF">M421DRAFT_90254</name>
</gene>
<accession>A0A6A5RUK2</accession>
<name>A0A6A5RUK2_9PLEO</name>
<keyword evidence="9" id="KW-0812">Transmembrane</keyword>
<dbReference type="InterPro" id="IPR007219">
    <property type="entry name" value="XnlR_reg_dom"/>
</dbReference>
<comment type="subcellular location">
    <subcellularLocation>
        <location evidence="1">Nucleus</location>
    </subcellularLocation>
</comment>
<keyword evidence="4" id="KW-0805">Transcription regulation</keyword>
<dbReference type="EMBL" id="ML978961">
    <property type="protein sequence ID" value="KAF1931163.1"/>
    <property type="molecule type" value="Genomic_DNA"/>
</dbReference>
<dbReference type="InterPro" id="IPR036864">
    <property type="entry name" value="Zn2-C6_fun-type_DNA-bd_sf"/>
</dbReference>
<protein>
    <recommendedName>
        <fullName evidence="10">Xylanolytic transcriptional activator regulatory domain-containing protein</fullName>
    </recommendedName>
</protein>
<dbReference type="SMART" id="SM00906">
    <property type="entry name" value="Fungal_trans"/>
    <property type="match status" value="1"/>
</dbReference>
<dbReference type="GO" id="GO:0005634">
    <property type="term" value="C:nucleus"/>
    <property type="evidence" value="ECO:0007669"/>
    <property type="project" value="UniProtKB-SubCell"/>
</dbReference>
<dbReference type="GeneID" id="54355510"/>
<dbReference type="GO" id="GO:0045944">
    <property type="term" value="P:positive regulation of transcription by RNA polymerase II"/>
    <property type="evidence" value="ECO:0007669"/>
    <property type="project" value="TreeGrafter"/>
</dbReference>
<dbReference type="OrthoDB" id="9970124at2759"/>
<organism evidence="11 12">
    <name type="scientific">Didymella exigua CBS 183.55</name>
    <dbReference type="NCBI Taxonomy" id="1150837"/>
    <lineage>
        <taxon>Eukaryota</taxon>
        <taxon>Fungi</taxon>
        <taxon>Dikarya</taxon>
        <taxon>Ascomycota</taxon>
        <taxon>Pezizomycotina</taxon>
        <taxon>Dothideomycetes</taxon>
        <taxon>Pleosporomycetidae</taxon>
        <taxon>Pleosporales</taxon>
        <taxon>Pleosporineae</taxon>
        <taxon>Didymellaceae</taxon>
        <taxon>Didymella</taxon>
    </lineage>
</organism>
<dbReference type="GO" id="GO:0008270">
    <property type="term" value="F:zinc ion binding"/>
    <property type="evidence" value="ECO:0007669"/>
    <property type="project" value="InterPro"/>
</dbReference>
<feature type="domain" description="Xylanolytic transcriptional activator regulatory" evidence="10">
    <location>
        <begin position="449"/>
        <end position="524"/>
    </location>
</feature>
<evidence type="ECO:0000256" key="5">
    <source>
        <dbReference type="ARBA" id="ARBA00023125"/>
    </source>
</evidence>
<dbReference type="AlphaFoldDB" id="A0A6A5RUK2"/>
<evidence type="ECO:0000256" key="2">
    <source>
        <dbReference type="ARBA" id="ARBA00022723"/>
    </source>
</evidence>
<sequence length="896" mass="99815">MLIFHYGETIGEHGFTIHSIRQTGLHRPPAAEDVPMGSSPVAMICEQSPSSAATLLLTSPTLSSESSCCNWEMIATRLRLAQSPERLQFQQQLRALQPLVTKGRPVGSLASLWPAKDASAGNKGCDWHKCTAACAESIHDTDEASQCDGGHPSCQACVKAKETCIYERIARPQYPGGKSLYINALEERIAFLEARLPDHAEDHFNSASENLQRNNFETSEALLSSPEARRESCRESQAGSISEELEFDDGNSLVNGVAYLSLCASGTTDTDHEPYYVGSSSGATIARVIQSSIYRGSGRRPSDLATTGRDRQAPPTATPSAQPVVPAASAAIDTLPDPPQARALFDFFFERIHPRWPLLDRAVYQQIFDRQYLLGALSVTERSILHLIYAITARFLAVTKKPCGVDDEAQLTAATEPMEQILKQHDLATVQYLILLGVHGQRSPYGAGAWTQIRYATCVCIEMGFHRKRSSSGSPIQRRDAEIRRRAFWSCYCLDRVTSIVLGRAFAIADRDINVELPSTSPDFWTLTHRNECAPNVGQWSNIQPFIHIIKLDKIQSRIHKTVFRVDKDVMRSSPAERVKLDQKMTKIREELDDWISTFPQTPKNDNQSTWMYDPESAYLDARDFYGVQYHKAVLFLFTIFLPALETSDERFITCARSAASVCNAYKRLSQNKTLTYTMISLHSCFMAGLTLVYCIWRDRKLFSYEVIEATQSCSQILTIFGEKWPGAVKYRDIFDALSQSLFKLTMRQADSASVTRSPTSLPLNLESKLKPSLETAGIAQGSPKSLPFEAAQASRPTMSHLVTDAVKEAFMEVDDEAPGGWQGWRMWNEMVTEDGTSAPRQTSGLDAVDNEAFDTDWNPQPGSAAYGTDPVQDAAMQMDNIAMMQHDQWSFIGYR</sequence>
<dbReference type="PANTHER" id="PTHR47782:SF12">
    <property type="entry name" value="ZN(II)2CYS6 TRANSCRIPTION FACTOR (EUROFUNG)"/>
    <property type="match status" value="1"/>
</dbReference>
<evidence type="ECO:0000256" key="1">
    <source>
        <dbReference type="ARBA" id="ARBA00004123"/>
    </source>
</evidence>
<feature type="compositionally biased region" description="Low complexity" evidence="8">
    <location>
        <begin position="313"/>
        <end position="324"/>
    </location>
</feature>
<keyword evidence="9" id="KW-0472">Membrane</keyword>
<keyword evidence="9" id="KW-1133">Transmembrane helix</keyword>
<dbReference type="RefSeq" id="XP_033451411.1">
    <property type="nucleotide sequence ID" value="XM_033597843.1"/>
</dbReference>
<evidence type="ECO:0000313" key="11">
    <source>
        <dbReference type="EMBL" id="KAF1931163.1"/>
    </source>
</evidence>
<dbReference type="GO" id="GO:0043565">
    <property type="term" value="F:sequence-specific DNA binding"/>
    <property type="evidence" value="ECO:0007669"/>
    <property type="project" value="TreeGrafter"/>
</dbReference>
<feature type="transmembrane region" description="Helical" evidence="9">
    <location>
        <begin position="675"/>
        <end position="697"/>
    </location>
</feature>
<evidence type="ECO:0000256" key="9">
    <source>
        <dbReference type="SAM" id="Phobius"/>
    </source>
</evidence>
<dbReference type="CDD" id="cd12148">
    <property type="entry name" value="fungal_TF_MHR"/>
    <property type="match status" value="1"/>
</dbReference>
<dbReference type="Proteomes" id="UP000800082">
    <property type="component" value="Unassembled WGS sequence"/>
</dbReference>
<dbReference type="PANTHER" id="PTHR47782">
    <property type="entry name" value="ZN(II)2CYS6 TRANSCRIPTION FACTOR (EUROFUNG)-RELATED"/>
    <property type="match status" value="1"/>
</dbReference>
<evidence type="ECO:0000256" key="4">
    <source>
        <dbReference type="ARBA" id="ARBA00023015"/>
    </source>
</evidence>
<evidence type="ECO:0000256" key="3">
    <source>
        <dbReference type="ARBA" id="ARBA00022833"/>
    </source>
</evidence>
<evidence type="ECO:0000256" key="8">
    <source>
        <dbReference type="SAM" id="MobiDB-lite"/>
    </source>
</evidence>
<dbReference type="InterPro" id="IPR052202">
    <property type="entry name" value="Yeast_MetPath_Reg"/>
</dbReference>
<keyword evidence="3" id="KW-0862">Zinc</keyword>
<dbReference type="GO" id="GO:0000981">
    <property type="term" value="F:DNA-binding transcription factor activity, RNA polymerase II-specific"/>
    <property type="evidence" value="ECO:0007669"/>
    <property type="project" value="InterPro"/>
</dbReference>
<feature type="region of interest" description="Disordered" evidence="8">
    <location>
        <begin position="219"/>
        <end position="241"/>
    </location>
</feature>
<keyword evidence="6" id="KW-0804">Transcription</keyword>
<keyword evidence="7" id="KW-0539">Nucleus</keyword>
<evidence type="ECO:0000313" key="12">
    <source>
        <dbReference type="Proteomes" id="UP000800082"/>
    </source>
</evidence>
<reference evidence="11" key="1">
    <citation type="journal article" date="2020" name="Stud. Mycol.">
        <title>101 Dothideomycetes genomes: a test case for predicting lifestyles and emergence of pathogens.</title>
        <authorList>
            <person name="Haridas S."/>
            <person name="Albert R."/>
            <person name="Binder M."/>
            <person name="Bloem J."/>
            <person name="Labutti K."/>
            <person name="Salamov A."/>
            <person name="Andreopoulos B."/>
            <person name="Baker S."/>
            <person name="Barry K."/>
            <person name="Bills G."/>
            <person name="Bluhm B."/>
            <person name="Cannon C."/>
            <person name="Castanera R."/>
            <person name="Culley D."/>
            <person name="Daum C."/>
            <person name="Ezra D."/>
            <person name="Gonzalez J."/>
            <person name="Henrissat B."/>
            <person name="Kuo A."/>
            <person name="Liang C."/>
            <person name="Lipzen A."/>
            <person name="Lutzoni F."/>
            <person name="Magnuson J."/>
            <person name="Mondo S."/>
            <person name="Nolan M."/>
            <person name="Ohm R."/>
            <person name="Pangilinan J."/>
            <person name="Park H.-J."/>
            <person name="Ramirez L."/>
            <person name="Alfaro M."/>
            <person name="Sun H."/>
            <person name="Tritt A."/>
            <person name="Yoshinaga Y."/>
            <person name="Zwiers L.-H."/>
            <person name="Turgeon B."/>
            <person name="Goodwin S."/>
            <person name="Spatafora J."/>
            <person name="Crous P."/>
            <person name="Grigoriev I."/>
        </authorList>
    </citation>
    <scope>NUCLEOTIDE SEQUENCE</scope>
    <source>
        <strain evidence="11">CBS 183.55</strain>
    </source>
</reference>
<dbReference type="InterPro" id="IPR001138">
    <property type="entry name" value="Zn2Cys6_DnaBD"/>
</dbReference>